<dbReference type="Proteomes" id="UP000001542">
    <property type="component" value="Unassembled WGS sequence"/>
</dbReference>
<dbReference type="VEuPathDB" id="TrichDB:TVAGG3_0962490"/>
<dbReference type="VEuPathDB" id="TrichDB:TVAG_280450"/>
<dbReference type="InParanoid" id="A2DRG6"/>
<sequence>MLLFIGLIFSRLDDDSILNLYRGELVTYTFTPTHENFTKRFSLDCHADTFTHTAIKIDGSLSKGSVTYLTKNNTQITNYFSKNLTYIAENRQIKTILFNIQNNTHGSISFTIVAFNSTSNNMQTIISTQSNDVFAIRTSAKTKGTIYNYVNFESTNVSLTFHSKRKNVGSFSYITEGMKVRNMNFSENTKIANSHAFALTFESKYRSNLIIKTGNKSFPKGLRIAINKNLAITNNLRKNRQLLDTNEYIGILGATLTVGHLILLNPLLICLACTFSNRCYRTGCRWACCFFCCCKGNYTLFGNFYLNRPNYRCYWGDCFGFCTHGSCNCTHCCWNCANYPDARPWFGIRCCLYLQFMLLFIMFSVLFSTFFLQLFLISNLCCSCDSNEANFENSCRLRNYNNSEITSNLLDQTTGERRDPEVPIAPEGVIGYVDQQGQQLPYRRPTYVTPPMTQPQQNEDENSPYHPENPYN</sequence>
<keyword evidence="2" id="KW-0812">Transmembrane</keyword>
<reference evidence="3" key="1">
    <citation type="submission" date="2006-10" db="EMBL/GenBank/DDBJ databases">
        <authorList>
            <person name="Amadeo P."/>
            <person name="Zhao Q."/>
            <person name="Wortman J."/>
            <person name="Fraser-Liggett C."/>
            <person name="Carlton J."/>
        </authorList>
    </citation>
    <scope>NUCLEOTIDE SEQUENCE</scope>
    <source>
        <strain evidence="3">G3</strain>
    </source>
</reference>
<dbReference type="EMBL" id="DS113236">
    <property type="protein sequence ID" value="EAY16929.1"/>
    <property type="molecule type" value="Genomic_DNA"/>
</dbReference>
<feature type="transmembrane region" description="Helical" evidence="2">
    <location>
        <begin position="352"/>
        <end position="376"/>
    </location>
</feature>
<proteinExistence type="predicted"/>
<keyword evidence="4" id="KW-1185">Reference proteome</keyword>
<evidence type="ECO:0000256" key="1">
    <source>
        <dbReference type="SAM" id="MobiDB-lite"/>
    </source>
</evidence>
<accession>A2DRG6</accession>
<gene>
    <name evidence="3" type="ORF">TVAG_280450</name>
</gene>
<dbReference type="AlphaFoldDB" id="A2DRG6"/>
<reference evidence="3" key="2">
    <citation type="journal article" date="2007" name="Science">
        <title>Draft genome sequence of the sexually transmitted pathogen Trichomonas vaginalis.</title>
        <authorList>
            <person name="Carlton J.M."/>
            <person name="Hirt R.P."/>
            <person name="Silva J.C."/>
            <person name="Delcher A.L."/>
            <person name="Schatz M."/>
            <person name="Zhao Q."/>
            <person name="Wortman J.R."/>
            <person name="Bidwell S.L."/>
            <person name="Alsmark U.C.M."/>
            <person name="Besteiro S."/>
            <person name="Sicheritz-Ponten T."/>
            <person name="Noel C.J."/>
            <person name="Dacks J.B."/>
            <person name="Foster P.G."/>
            <person name="Simillion C."/>
            <person name="Van de Peer Y."/>
            <person name="Miranda-Saavedra D."/>
            <person name="Barton G.J."/>
            <person name="Westrop G.D."/>
            <person name="Mueller S."/>
            <person name="Dessi D."/>
            <person name="Fiori P.L."/>
            <person name="Ren Q."/>
            <person name="Paulsen I."/>
            <person name="Zhang H."/>
            <person name="Bastida-Corcuera F.D."/>
            <person name="Simoes-Barbosa A."/>
            <person name="Brown M.T."/>
            <person name="Hayes R.D."/>
            <person name="Mukherjee M."/>
            <person name="Okumura C.Y."/>
            <person name="Schneider R."/>
            <person name="Smith A.J."/>
            <person name="Vanacova S."/>
            <person name="Villalvazo M."/>
            <person name="Haas B.J."/>
            <person name="Pertea M."/>
            <person name="Feldblyum T.V."/>
            <person name="Utterback T.R."/>
            <person name="Shu C.L."/>
            <person name="Osoegawa K."/>
            <person name="de Jong P.J."/>
            <person name="Hrdy I."/>
            <person name="Horvathova L."/>
            <person name="Zubacova Z."/>
            <person name="Dolezal P."/>
            <person name="Malik S.B."/>
            <person name="Logsdon J.M. Jr."/>
            <person name="Henze K."/>
            <person name="Gupta A."/>
            <person name="Wang C.C."/>
            <person name="Dunne R.L."/>
            <person name="Upcroft J.A."/>
            <person name="Upcroft P."/>
            <person name="White O."/>
            <person name="Salzberg S.L."/>
            <person name="Tang P."/>
            <person name="Chiu C.-H."/>
            <person name="Lee Y.-S."/>
            <person name="Embley T.M."/>
            <person name="Coombs G.H."/>
            <person name="Mottram J.C."/>
            <person name="Tachezy J."/>
            <person name="Fraser-Liggett C.M."/>
            <person name="Johnson P.J."/>
        </authorList>
    </citation>
    <scope>NUCLEOTIDE SEQUENCE [LARGE SCALE GENOMIC DNA]</scope>
    <source>
        <strain evidence="3">G3</strain>
    </source>
</reference>
<evidence type="ECO:0000256" key="2">
    <source>
        <dbReference type="SAM" id="Phobius"/>
    </source>
</evidence>
<evidence type="ECO:0000313" key="3">
    <source>
        <dbReference type="EMBL" id="EAY16929.1"/>
    </source>
</evidence>
<dbReference type="VEuPathDB" id="TrichDB:TVAGG3_0376510"/>
<keyword evidence="2" id="KW-0472">Membrane</keyword>
<organism evidence="3 4">
    <name type="scientific">Trichomonas vaginalis (strain ATCC PRA-98 / G3)</name>
    <dbReference type="NCBI Taxonomy" id="412133"/>
    <lineage>
        <taxon>Eukaryota</taxon>
        <taxon>Metamonada</taxon>
        <taxon>Parabasalia</taxon>
        <taxon>Trichomonadida</taxon>
        <taxon>Trichomonadidae</taxon>
        <taxon>Trichomonas</taxon>
    </lineage>
</organism>
<protein>
    <submittedName>
        <fullName evidence="3">Uncharacterized protein</fullName>
    </submittedName>
</protein>
<keyword evidence="2" id="KW-1133">Transmembrane helix</keyword>
<feature type="region of interest" description="Disordered" evidence="1">
    <location>
        <begin position="443"/>
        <end position="472"/>
    </location>
</feature>
<feature type="transmembrane region" description="Helical" evidence="2">
    <location>
        <begin position="248"/>
        <end position="275"/>
    </location>
</feature>
<name>A2DRG6_TRIV3</name>
<evidence type="ECO:0000313" key="4">
    <source>
        <dbReference type="Proteomes" id="UP000001542"/>
    </source>
</evidence>